<evidence type="ECO:0000256" key="18">
    <source>
        <dbReference type="PIRSR" id="PIRSR038885-1"/>
    </source>
</evidence>
<feature type="binding site" evidence="18">
    <location>
        <position position="201"/>
    </location>
    <ligand>
        <name>a ubiquinone</name>
        <dbReference type="ChEBI" id="CHEBI:16389"/>
    </ligand>
</feature>
<dbReference type="PIRSF" id="PIRSF038885">
    <property type="entry name" value="COB"/>
    <property type="match status" value="1"/>
</dbReference>
<feature type="transmembrane region" description="Helical" evidence="20">
    <location>
        <begin position="178"/>
        <end position="200"/>
    </location>
</feature>
<keyword evidence="12 20" id="KW-1133">Transmembrane helix</keyword>
<dbReference type="GO" id="GO:0006122">
    <property type="term" value="P:mitochondrial electron transport, ubiquinol to cytochrome c"/>
    <property type="evidence" value="ECO:0007669"/>
    <property type="project" value="TreeGrafter"/>
</dbReference>
<feature type="transmembrane region" description="Helical" evidence="20">
    <location>
        <begin position="320"/>
        <end position="340"/>
    </location>
</feature>
<keyword evidence="15 20" id="KW-0496">Mitochondrion</keyword>
<dbReference type="InterPro" id="IPR036150">
    <property type="entry name" value="Cyt_b/b6_C_sf"/>
</dbReference>
<dbReference type="InterPro" id="IPR005798">
    <property type="entry name" value="Cyt_b/b6_C"/>
</dbReference>
<comment type="subunit">
    <text evidence="3">The cytochrome bc1 complex contains 11 subunits: 3 respiratory subunits (MT-CYB, CYC1 and UQCRFS1), 2 core proteins (UQCRC1 and UQCRC2) and 6 low-molecular weight proteins (UQCRH/QCR6, UQCRB/QCR7, UQCRQ/QCR8, UQCR10/QCR9, UQCR11/QCR10 and a cleavage product of UQCRFS1). This cytochrome bc1 complex then forms a dimer.</text>
</comment>
<feature type="transmembrane region" description="Helical" evidence="20">
    <location>
        <begin position="113"/>
        <end position="133"/>
    </location>
</feature>
<reference evidence="23" key="1">
    <citation type="submission" date="2001-11" db="EMBL/GenBank/DDBJ databases">
        <title>Molecular systematics and phylogeographic history of Thomomys bottae in Texas.</title>
        <authorList>
            <person name="Wickliffe J.K."/>
            <person name="Bradley R.D."/>
            <person name="Stangl F."/>
            <person name="Parish D.A."/>
            <person name="Jones C.D."/>
            <person name="Schmidly D.J."/>
            <person name="Baker R.J."/>
        </authorList>
    </citation>
    <scope>NUCLEOTIDE SEQUENCE</scope>
    <source>
        <strain evidence="23">TK26996</strain>
    </source>
</reference>
<evidence type="ECO:0000256" key="16">
    <source>
        <dbReference type="ARBA" id="ARBA00023136"/>
    </source>
</evidence>
<name>Q8HHJ7_THOBO</name>
<dbReference type="InterPro" id="IPR030689">
    <property type="entry name" value="Cytochrome_b"/>
</dbReference>
<keyword evidence="6 19" id="KW-0349">Heme</keyword>
<evidence type="ECO:0000256" key="17">
    <source>
        <dbReference type="ARBA" id="ARBA00061233"/>
    </source>
</evidence>
<comment type="function">
    <text evidence="1 20">Component of the ubiquinol-cytochrome c reductase complex (complex III or cytochrome b-c1 complex) that is part of the mitochondrial respiratory chain. The b-c1 complex mediates electron transfer from ubiquinol to cytochrome c. Contributes to the generation of a proton gradient across the mitochondrial membrane that is then used for ATP synthesis.</text>
</comment>
<dbReference type="CDD" id="cd00290">
    <property type="entry name" value="cytochrome_b_C"/>
    <property type="match status" value="1"/>
</dbReference>
<feature type="transmembrane region" description="Helical" evidence="20">
    <location>
        <begin position="30"/>
        <end position="56"/>
    </location>
</feature>
<comment type="cofactor">
    <cofactor evidence="20">
        <name>heme b</name>
        <dbReference type="ChEBI" id="CHEBI:60344"/>
    </cofactor>
    <text evidence="20">Binds 2 heme groups non-covalently.</text>
</comment>
<keyword evidence="11 20" id="KW-0249">Electron transport</keyword>
<accession>Q8HHJ7</accession>
<evidence type="ECO:0000256" key="13">
    <source>
        <dbReference type="ARBA" id="ARBA00023004"/>
    </source>
</evidence>
<feature type="transmembrane region" description="Helical" evidence="20">
    <location>
        <begin position="288"/>
        <end position="308"/>
    </location>
</feature>
<evidence type="ECO:0000313" key="23">
    <source>
        <dbReference type="EMBL" id="AAN75832.1"/>
    </source>
</evidence>
<feature type="domain" description="Cytochrome b/b6 C-terminal region profile" evidence="22">
    <location>
        <begin position="210"/>
        <end position="379"/>
    </location>
</feature>
<organism evidence="23">
    <name type="scientific">Thomomys bottae</name>
    <name type="common">Botta's pocket gopher</name>
    <dbReference type="NCBI Taxonomy" id="10013"/>
    <lineage>
        <taxon>Eukaryota</taxon>
        <taxon>Metazoa</taxon>
        <taxon>Chordata</taxon>
        <taxon>Craniata</taxon>
        <taxon>Vertebrata</taxon>
        <taxon>Euteleostomi</taxon>
        <taxon>Mammalia</taxon>
        <taxon>Eutheria</taxon>
        <taxon>Euarchontoglires</taxon>
        <taxon>Glires</taxon>
        <taxon>Rodentia</taxon>
        <taxon>Castorimorpha</taxon>
        <taxon>Geomyidae</taxon>
        <taxon>Thomomys</taxon>
    </lineage>
</organism>
<evidence type="ECO:0000256" key="14">
    <source>
        <dbReference type="ARBA" id="ARBA00023075"/>
    </source>
</evidence>
<dbReference type="CDD" id="cd00284">
    <property type="entry name" value="Cytochrome_b_N"/>
    <property type="match status" value="1"/>
</dbReference>
<geneLocation type="mitochondrion" evidence="23"/>
<evidence type="ECO:0000256" key="12">
    <source>
        <dbReference type="ARBA" id="ARBA00022989"/>
    </source>
</evidence>
<comment type="cofactor">
    <cofactor evidence="19">
        <name>heme</name>
        <dbReference type="ChEBI" id="CHEBI:30413"/>
    </cofactor>
    <text evidence="19">Binds 2 heme groups non-covalently.</text>
</comment>
<dbReference type="EMBL" id="AF445048">
    <property type="protein sequence ID" value="AAN75832.1"/>
    <property type="molecule type" value="Genomic_DNA"/>
</dbReference>
<keyword evidence="7 20" id="KW-0679">Respiratory chain</keyword>
<dbReference type="GO" id="GO:0005743">
    <property type="term" value="C:mitochondrial inner membrane"/>
    <property type="evidence" value="ECO:0007669"/>
    <property type="project" value="UniProtKB-SubCell"/>
</dbReference>
<keyword evidence="9 19" id="KW-0479">Metal-binding</keyword>
<dbReference type="FunFam" id="1.20.810.10:FF:000002">
    <property type="entry name" value="Cytochrome b"/>
    <property type="match status" value="1"/>
</dbReference>
<evidence type="ECO:0000259" key="21">
    <source>
        <dbReference type="PROSITE" id="PS51002"/>
    </source>
</evidence>
<evidence type="ECO:0000256" key="20">
    <source>
        <dbReference type="RuleBase" id="RU362117"/>
    </source>
</evidence>
<proteinExistence type="inferred from homology"/>
<evidence type="ECO:0000256" key="6">
    <source>
        <dbReference type="ARBA" id="ARBA00022617"/>
    </source>
</evidence>
<evidence type="ECO:0000256" key="10">
    <source>
        <dbReference type="ARBA" id="ARBA00022792"/>
    </source>
</evidence>
<dbReference type="Gene3D" id="1.20.810.10">
    <property type="entry name" value="Cytochrome Bc1 Complex, Chain C"/>
    <property type="match status" value="1"/>
</dbReference>
<evidence type="ECO:0000256" key="8">
    <source>
        <dbReference type="ARBA" id="ARBA00022692"/>
    </source>
</evidence>
<keyword evidence="14" id="KW-0830">Ubiquinone</keyword>
<dbReference type="InterPro" id="IPR048259">
    <property type="entry name" value="Cytochrome_b_N_euk/bac"/>
</dbReference>
<dbReference type="InterPro" id="IPR016174">
    <property type="entry name" value="Di-haem_cyt_TM"/>
</dbReference>
<dbReference type="InterPro" id="IPR027387">
    <property type="entry name" value="Cytb/b6-like_sf"/>
</dbReference>
<evidence type="ECO:0000259" key="22">
    <source>
        <dbReference type="PROSITE" id="PS51003"/>
    </source>
</evidence>
<feature type="transmembrane region" description="Helical" evidence="20">
    <location>
        <begin position="229"/>
        <end position="246"/>
    </location>
</feature>
<evidence type="ECO:0000256" key="7">
    <source>
        <dbReference type="ARBA" id="ARBA00022660"/>
    </source>
</evidence>
<evidence type="ECO:0000256" key="5">
    <source>
        <dbReference type="ARBA" id="ARBA00022448"/>
    </source>
</evidence>
<keyword evidence="5 20" id="KW-0813">Transport</keyword>
<feature type="binding site" description="axial binding residue" evidence="19">
    <location>
        <position position="196"/>
    </location>
    <ligand>
        <name>heme b</name>
        <dbReference type="ChEBI" id="CHEBI:60344"/>
        <label>b566</label>
    </ligand>
    <ligandPart>
        <name>Fe</name>
        <dbReference type="ChEBI" id="CHEBI:18248"/>
    </ligandPart>
</feature>
<keyword evidence="16 20" id="KW-0472">Membrane</keyword>
<feature type="domain" description="Cytochrome b/b6 N-terminal region profile" evidence="21">
    <location>
        <begin position="1"/>
        <end position="209"/>
    </location>
</feature>
<evidence type="ECO:0000256" key="1">
    <source>
        <dbReference type="ARBA" id="ARBA00002566"/>
    </source>
</evidence>
<dbReference type="SUPFAM" id="SSF81648">
    <property type="entry name" value="a domain/subunit of cytochrome bc1 complex (Ubiquinol-cytochrome c reductase)"/>
    <property type="match status" value="1"/>
</dbReference>
<dbReference type="PROSITE" id="PS51003">
    <property type="entry name" value="CYTB_CTER"/>
    <property type="match status" value="1"/>
</dbReference>
<evidence type="ECO:0000256" key="3">
    <source>
        <dbReference type="ARBA" id="ARBA00011088"/>
    </source>
</evidence>
<comment type="similarity">
    <text evidence="17 20">Belongs to the cytochrome b family.</text>
</comment>
<keyword evidence="13 19" id="KW-0408">Iron</keyword>
<feature type="transmembrane region" description="Helical" evidence="20">
    <location>
        <begin position="77"/>
        <end position="98"/>
    </location>
</feature>
<evidence type="ECO:0000256" key="2">
    <source>
        <dbReference type="ARBA" id="ARBA00004448"/>
    </source>
</evidence>
<keyword evidence="10" id="KW-0999">Mitochondrion inner membrane</keyword>
<dbReference type="PANTHER" id="PTHR19271">
    <property type="entry name" value="CYTOCHROME B"/>
    <property type="match status" value="1"/>
</dbReference>
<feature type="transmembrane region" description="Helical" evidence="20">
    <location>
        <begin position="140"/>
        <end position="158"/>
    </location>
</feature>
<evidence type="ECO:0000256" key="19">
    <source>
        <dbReference type="PIRSR" id="PIRSR038885-2"/>
    </source>
</evidence>
<dbReference type="SUPFAM" id="SSF81342">
    <property type="entry name" value="Transmembrane di-heme cytochromes"/>
    <property type="match status" value="1"/>
</dbReference>
<dbReference type="Pfam" id="PF00032">
    <property type="entry name" value="Cytochrom_B_C"/>
    <property type="match status" value="1"/>
</dbReference>
<keyword evidence="8 20" id="KW-0812">Transmembrane</keyword>
<evidence type="ECO:0000256" key="11">
    <source>
        <dbReference type="ARBA" id="ARBA00022982"/>
    </source>
</evidence>
<feature type="binding site" description="axial binding residue" evidence="19">
    <location>
        <position position="83"/>
    </location>
    <ligand>
        <name>heme b</name>
        <dbReference type="ChEBI" id="CHEBI:60344"/>
        <label>b562</label>
    </ligand>
    <ligandPart>
        <name>Fe</name>
        <dbReference type="ChEBI" id="CHEBI:18248"/>
    </ligandPart>
</feature>
<feature type="binding site" description="axial binding residue" evidence="19">
    <location>
        <position position="182"/>
    </location>
    <ligand>
        <name>heme b</name>
        <dbReference type="ChEBI" id="CHEBI:60344"/>
        <label>b562</label>
    </ligand>
    <ligandPart>
        <name>Fe</name>
        <dbReference type="ChEBI" id="CHEBI:18248"/>
    </ligandPart>
</feature>
<feature type="transmembrane region" description="Helical" evidence="20">
    <location>
        <begin position="346"/>
        <end position="372"/>
    </location>
</feature>
<dbReference type="InterPro" id="IPR005797">
    <property type="entry name" value="Cyt_b/b6_N"/>
</dbReference>
<evidence type="ECO:0000256" key="15">
    <source>
        <dbReference type="ARBA" id="ARBA00023128"/>
    </source>
</evidence>
<dbReference type="InterPro" id="IPR048260">
    <property type="entry name" value="Cytochrome_b_C_euk/bac"/>
</dbReference>
<comment type="subcellular location">
    <subcellularLocation>
        <location evidence="2">Mitochondrion inner membrane</location>
        <topology evidence="2">Multi-pass membrane protein</topology>
    </subcellularLocation>
</comment>
<dbReference type="Pfam" id="PF00033">
    <property type="entry name" value="Cytochrome_B"/>
    <property type="match status" value="1"/>
</dbReference>
<dbReference type="GO" id="GO:0045275">
    <property type="term" value="C:respiratory chain complex III"/>
    <property type="evidence" value="ECO:0007669"/>
    <property type="project" value="InterPro"/>
</dbReference>
<dbReference type="PROSITE" id="PS51002">
    <property type="entry name" value="CYTB_NTER"/>
    <property type="match status" value="1"/>
</dbReference>
<feature type="binding site" description="axial binding residue" evidence="19">
    <location>
        <position position="97"/>
    </location>
    <ligand>
        <name>heme b</name>
        <dbReference type="ChEBI" id="CHEBI:60344"/>
        <label>b566</label>
    </ligand>
    <ligandPart>
        <name>Fe</name>
        <dbReference type="ChEBI" id="CHEBI:18248"/>
    </ligandPart>
</feature>
<evidence type="ECO:0000256" key="4">
    <source>
        <dbReference type="ARBA" id="ARBA00013531"/>
    </source>
</evidence>
<dbReference type="GO" id="GO:0046872">
    <property type="term" value="F:metal ion binding"/>
    <property type="evidence" value="ECO:0007669"/>
    <property type="project" value="UniProtKB-UniRule"/>
</dbReference>
<sequence>MTIMRKSHPLFKIVNHAFIDLPTPPNISGWWNFGSLLGMCLILQIMTGLFLAMHYTSDTLTAFSSVTHICRDVNYGWLIRYMHANGASLFFICLYIHIGRGIYYGSYLYKETWNVGILLLFLTMATAFVGYVLPWGQMSFWGATVITNLLSAIPYIGQDLVEWIWGGFSVDKATLTRFFAFHFILPFIITALAMVHLLFLHEAGSNNPLGIPSDCDKIPFHPYYSTKDFLGAIMLIMFFMTLVLYFPDKLGDPDNYTPANPLNTPPHIKPEWYFLFAYAILRSIPNKLGGVVALVLSILVLALLPYLHTSNQRSMLFRPLSQFLFWTLVSDLLLLTWIGGQPVEPPFIIIGQTASILYFTIILILMPLAGLIENKMLKW</sequence>
<dbReference type="GO" id="GO:0016491">
    <property type="term" value="F:oxidoreductase activity"/>
    <property type="evidence" value="ECO:0007669"/>
    <property type="project" value="UniProtKB-UniRule"/>
</dbReference>
<dbReference type="PANTHER" id="PTHR19271:SF16">
    <property type="entry name" value="CYTOCHROME B"/>
    <property type="match status" value="1"/>
</dbReference>
<evidence type="ECO:0000256" key="9">
    <source>
        <dbReference type="ARBA" id="ARBA00022723"/>
    </source>
</evidence>
<dbReference type="AlphaFoldDB" id="Q8HHJ7"/>
<protein>
    <recommendedName>
        <fullName evidence="4 20">Cytochrome b</fullName>
    </recommendedName>
</protein>
<dbReference type="GO" id="GO:0008121">
    <property type="term" value="F:quinol-cytochrome-c reductase activity"/>
    <property type="evidence" value="ECO:0007669"/>
    <property type="project" value="InterPro"/>
</dbReference>